<reference evidence="2" key="1">
    <citation type="submission" date="2011-02" db="EMBL/GenBank/DDBJ databases">
        <title>The genome of the leaf-cutting ant Acromyrmex echinatior suggests key adaptations to social evolution and fungus farming.</title>
        <authorList>
            <person name="Nygaard S."/>
            <person name="Zhang G."/>
        </authorList>
    </citation>
    <scope>NUCLEOTIDE SEQUENCE</scope>
</reference>
<feature type="compositionally biased region" description="Polar residues" evidence="1">
    <location>
        <begin position="44"/>
        <end position="57"/>
    </location>
</feature>
<sequence length="209" mass="22839">MDIGECWDCIILDNIANSGFAVQTSRSTVRSRLAVIASSRSSWTSGVSQPVSQPASSDRSRGATARRVAKSADATRRATPGCACRALLRPSGVFGTRVPDPRQSKRIYKIEKSPPTGLSKKFRHIYLPCADCELLFQCVRVCVTARHTHTRTHAHADELSRIHVHAARLAVNIDQERRGEERRGGLSLEQLGPLLGKGRTEGVEALRGS</sequence>
<dbReference type="InParanoid" id="F4W7B5"/>
<dbReference type="EMBL" id="GL887844">
    <property type="protein sequence ID" value="EGI69788.1"/>
    <property type="molecule type" value="Genomic_DNA"/>
</dbReference>
<organism evidence="3">
    <name type="scientific">Acromyrmex echinatior</name>
    <name type="common">Panamanian leafcutter ant</name>
    <name type="synonym">Acromyrmex octospinosus echinatior</name>
    <dbReference type="NCBI Taxonomy" id="103372"/>
    <lineage>
        <taxon>Eukaryota</taxon>
        <taxon>Metazoa</taxon>
        <taxon>Ecdysozoa</taxon>
        <taxon>Arthropoda</taxon>
        <taxon>Hexapoda</taxon>
        <taxon>Insecta</taxon>
        <taxon>Pterygota</taxon>
        <taxon>Neoptera</taxon>
        <taxon>Endopterygota</taxon>
        <taxon>Hymenoptera</taxon>
        <taxon>Apocrita</taxon>
        <taxon>Aculeata</taxon>
        <taxon>Formicoidea</taxon>
        <taxon>Formicidae</taxon>
        <taxon>Myrmicinae</taxon>
        <taxon>Acromyrmex</taxon>
    </lineage>
</organism>
<evidence type="ECO:0000313" key="2">
    <source>
        <dbReference type="EMBL" id="EGI69788.1"/>
    </source>
</evidence>
<dbReference type="AlphaFoldDB" id="F4W7B5"/>
<evidence type="ECO:0000256" key="1">
    <source>
        <dbReference type="SAM" id="MobiDB-lite"/>
    </source>
</evidence>
<gene>
    <name evidence="2" type="ORF">G5I_01330</name>
</gene>
<name>F4W7B5_ACREC</name>
<dbReference type="Proteomes" id="UP000007755">
    <property type="component" value="Unassembled WGS sequence"/>
</dbReference>
<proteinExistence type="predicted"/>
<keyword evidence="3" id="KW-1185">Reference proteome</keyword>
<protein>
    <submittedName>
        <fullName evidence="2">Uncharacterized protein</fullName>
    </submittedName>
</protein>
<feature type="region of interest" description="Disordered" evidence="1">
    <location>
        <begin position="44"/>
        <end position="74"/>
    </location>
</feature>
<accession>F4W7B5</accession>
<evidence type="ECO:0000313" key="3">
    <source>
        <dbReference type="Proteomes" id="UP000007755"/>
    </source>
</evidence>